<organism evidence="1 2">
    <name type="scientific">Pontibacter flavimaris</name>
    <dbReference type="NCBI Taxonomy" id="1797110"/>
    <lineage>
        <taxon>Bacteria</taxon>
        <taxon>Pseudomonadati</taxon>
        <taxon>Bacteroidota</taxon>
        <taxon>Cytophagia</taxon>
        <taxon>Cytophagales</taxon>
        <taxon>Hymenobacteraceae</taxon>
        <taxon>Pontibacter</taxon>
    </lineage>
</organism>
<keyword evidence="2" id="KW-1185">Reference proteome</keyword>
<evidence type="ECO:0000313" key="1">
    <source>
        <dbReference type="EMBL" id="OKL41689.1"/>
    </source>
</evidence>
<reference evidence="1 2" key="1">
    <citation type="submission" date="2016-03" db="EMBL/GenBank/DDBJ databases">
        <title>Genome sequence of Pontibacter sp. nov., of the family cytophagaceae, isolated from marine sediment of the Yellow Sea, China.</title>
        <authorList>
            <person name="Zhang G."/>
            <person name="Zhang R."/>
        </authorList>
    </citation>
    <scope>NUCLEOTIDE SEQUENCE [LARGE SCALE GENOMIC DNA]</scope>
    <source>
        <strain evidence="1 2">S10-8</strain>
    </source>
</reference>
<accession>A0A1Q5PHH9</accession>
<name>A0A1Q5PHH9_9BACT</name>
<comment type="caution">
    <text evidence="1">The sequence shown here is derived from an EMBL/GenBank/DDBJ whole genome shotgun (WGS) entry which is preliminary data.</text>
</comment>
<dbReference type="EMBL" id="LVWA01000003">
    <property type="protein sequence ID" value="OKL41689.1"/>
    <property type="molecule type" value="Genomic_DNA"/>
</dbReference>
<dbReference type="AlphaFoldDB" id="A0A1Q5PHH9"/>
<sequence>MRDERDRHYGDFSRAYRQEGYDNDRHWRFRGQERAQLGDTRNEPGQHYRIQHSQEYGRRGGDACNQEDFYNEMYDISNYTDQPRPQDYGLPHGAENDLDTVERFPYAEGPYNRQVRHYSYNTGYNPNYDNPEEGDRYRDFDSRGNHGYRHDASYGNEDEFRDFGDDHYGRHDRSNSGYYGYFGGYNR</sequence>
<dbReference type="OrthoDB" id="851725at2"/>
<evidence type="ECO:0000313" key="2">
    <source>
        <dbReference type="Proteomes" id="UP000186551"/>
    </source>
</evidence>
<proteinExistence type="predicted"/>
<dbReference type="RefSeq" id="WP_073851101.1">
    <property type="nucleotide sequence ID" value="NZ_LVWA01000003.1"/>
</dbReference>
<gene>
    <name evidence="1" type="ORF">A3841_11715</name>
</gene>
<protein>
    <submittedName>
        <fullName evidence="1">Uncharacterized protein</fullName>
    </submittedName>
</protein>
<dbReference type="Proteomes" id="UP000186551">
    <property type="component" value="Unassembled WGS sequence"/>
</dbReference>
<dbReference type="STRING" id="1797110.A3841_11715"/>